<evidence type="ECO:0008006" key="5">
    <source>
        <dbReference type="Google" id="ProtNLM"/>
    </source>
</evidence>
<keyword evidence="2" id="KW-0732">Signal</keyword>
<keyword evidence="4" id="KW-1185">Reference proteome</keyword>
<dbReference type="AlphaFoldDB" id="A0A1G9XLC9"/>
<organism evidence="3 4">
    <name type="scientific">Streptomyces wuyuanensis</name>
    <dbReference type="NCBI Taxonomy" id="1196353"/>
    <lineage>
        <taxon>Bacteria</taxon>
        <taxon>Bacillati</taxon>
        <taxon>Actinomycetota</taxon>
        <taxon>Actinomycetes</taxon>
        <taxon>Kitasatosporales</taxon>
        <taxon>Streptomycetaceae</taxon>
        <taxon>Streptomyces</taxon>
    </lineage>
</organism>
<evidence type="ECO:0000313" key="3">
    <source>
        <dbReference type="EMBL" id="SDM97649.1"/>
    </source>
</evidence>
<feature type="compositionally biased region" description="Basic and acidic residues" evidence="1">
    <location>
        <begin position="79"/>
        <end position="91"/>
    </location>
</feature>
<evidence type="ECO:0000256" key="1">
    <source>
        <dbReference type="SAM" id="MobiDB-lite"/>
    </source>
</evidence>
<feature type="region of interest" description="Disordered" evidence="1">
    <location>
        <begin position="30"/>
        <end position="146"/>
    </location>
</feature>
<gene>
    <name evidence="3" type="ORF">SAMN05444921_11691</name>
</gene>
<proteinExistence type="predicted"/>
<dbReference type="OrthoDB" id="4337546at2"/>
<dbReference type="GeneID" id="40831920"/>
<evidence type="ECO:0000313" key="4">
    <source>
        <dbReference type="Proteomes" id="UP000199063"/>
    </source>
</evidence>
<sequence length="175" mass="18079">MHPRIRPLTLAVLLAATGLVATGCVSVPGTPSPPAPGLVPAGAPSPAPVAPDRPAEQAPAHGELASTGPQTSPRPRPSSGREADDGRRAEGRAPGGAVAPQGRERRAAAPQQPARGERGDKASAEKARSPRKHRKHPGVRPPRVRTHYDMGDLCRASDGVADPSFVAMCRASYGR</sequence>
<feature type="compositionally biased region" description="Basic and acidic residues" evidence="1">
    <location>
        <begin position="115"/>
        <end position="128"/>
    </location>
</feature>
<dbReference type="PROSITE" id="PS51257">
    <property type="entry name" value="PROKAR_LIPOPROTEIN"/>
    <property type="match status" value="1"/>
</dbReference>
<feature type="compositionally biased region" description="Pro residues" evidence="1">
    <location>
        <begin position="30"/>
        <end position="51"/>
    </location>
</feature>
<feature type="chain" id="PRO_5038654725" description="Lipoprotein" evidence="2">
    <location>
        <begin position="22"/>
        <end position="175"/>
    </location>
</feature>
<evidence type="ECO:0000256" key="2">
    <source>
        <dbReference type="SAM" id="SignalP"/>
    </source>
</evidence>
<dbReference type="EMBL" id="FNHI01000016">
    <property type="protein sequence ID" value="SDM97649.1"/>
    <property type="molecule type" value="Genomic_DNA"/>
</dbReference>
<reference evidence="4" key="1">
    <citation type="submission" date="2016-10" db="EMBL/GenBank/DDBJ databases">
        <authorList>
            <person name="Varghese N."/>
            <person name="Submissions S."/>
        </authorList>
    </citation>
    <scope>NUCLEOTIDE SEQUENCE [LARGE SCALE GENOMIC DNA]</scope>
    <source>
        <strain evidence="4">CGMCC 4.7042</strain>
    </source>
</reference>
<protein>
    <recommendedName>
        <fullName evidence="5">Lipoprotein</fullName>
    </recommendedName>
</protein>
<dbReference type="RefSeq" id="WP_093657948.1">
    <property type="nucleotide sequence ID" value="NZ_FNHI01000016.1"/>
</dbReference>
<feature type="signal peptide" evidence="2">
    <location>
        <begin position="1"/>
        <end position="21"/>
    </location>
</feature>
<dbReference type="Proteomes" id="UP000199063">
    <property type="component" value="Unassembled WGS sequence"/>
</dbReference>
<name>A0A1G9XLC9_9ACTN</name>
<feature type="compositionally biased region" description="Basic residues" evidence="1">
    <location>
        <begin position="129"/>
        <end position="145"/>
    </location>
</feature>
<accession>A0A1G9XLC9</accession>